<dbReference type="RefSeq" id="WP_184940700.1">
    <property type="nucleotide sequence ID" value="NZ_BAAAWZ010000001.1"/>
</dbReference>
<dbReference type="AlphaFoldDB" id="A0A841D3J8"/>
<evidence type="ECO:0000256" key="1">
    <source>
        <dbReference type="SAM" id="MobiDB-lite"/>
    </source>
</evidence>
<keyword evidence="2" id="KW-0732">Signal</keyword>
<comment type="caution">
    <text evidence="3">The sequence shown here is derived from an EMBL/GenBank/DDBJ whole genome shotgun (WGS) entry which is preliminary data.</text>
</comment>
<protein>
    <submittedName>
        <fullName evidence="3">Uncharacterized protein</fullName>
    </submittedName>
</protein>
<sequence>MIDMKVRRLLGAAAVVASLALAVPCGTAMAEGALWERVQTQVGPNGASLKVVRAYSDGAGGVVFEELNYTAGRGGAKTDRTVSAAGGRSPAGAPLRTGKGATPRR</sequence>
<evidence type="ECO:0000313" key="3">
    <source>
        <dbReference type="EMBL" id="MBB5962947.1"/>
    </source>
</evidence>
<reference evidence="3 4" key="1">
    <citation type="submission" date="2020-08" db="EMBL/GenBank/DDBJ databases">
        <title>Genomic Encyclopedia of Type Strains, Phase III (KMG-III): the genomes of soil and plant-associated and newly described type strains.</title>
        <authorList>
            <person name="Whitman W."/>
        </authorList>
    </citation>
    <scope>NUCLEOTIDE SEQUENCE [LARGE SCALE GENOMIC DNA]</scope>
    <source>
        <strain evidence="3 4">CECT 3303</strain>
    </source>
</reference>
<feature type="region of interest" description="Disordered" evidence="1">
    <location>
        <begin position="75"/>
        <end position="105"/>
    </location>
</feature>
<feature type="compositionally biased region" description="Low complexity" evidence="1">
    <location>
        <begin position="83"/>
        <end position="94"/>
    </location>
</feature>
<evidence type="ECO:0000313" key="4">
    <source>
        <dbReference type="Proteomes" id="UP000562352"/>
    </source>
</evidence>
<keyword evidence="4" id="KW-1185">Reference proteome</keyword>
<gene>
    <name evidence="3" type="ORF">FHS22_002215</name>
</gene>
<evidence type="ECO:0000256" key="2">
    <source>
        <dbReference type="SAM" id="SignalP"/>
    </source>
</evidence>
<feature type="signal peptide" evidence="2">
    <location>
        <begin position="1"/>
        <end position="30"/>
    </location>
</feature>
<organism evidence="3 4">
    <name type="scientific">Planomonospora venezuelensis</name>
    <dbReference type="NCBI Taxonomy" id="1999"/>
    <lineage>
        <taxon>Bacteria</taxon>
        <taxon>Bacillati</taxon>
        <taxon>Actinomycetota</taxon>
        <taxon>Actinomycetes</taxon>
        <taxon>Streptosporangiales</taxon>
        <taxon>Streptosporangiaceae</taxon>
        <taxon>Planomonospora</taxon>
    </lineage>
</organism>
<dbReference type="EMBL" id="JACHJJ010000005">
    <property type="protein sequence ID" value="MBB5962947.1"/>
    <property type="molecule type" value="Genomic_DNA"/>
</dbReference>
<accession>A0A841D3J8</accession>
<name>A0A841D3J8_PLAVE</name>
<feature type="chain" id="PRO_5033004958" evidence="2">
    <location>
        <begin position="31"/>
        <end position="105"/>
    </location>
</feature>
<dbReference type="Proteomes" id="UP000562352">
    <property type="component" value="Unassembled WGS sequence"/>
</dbReference>
<proteinExistence type="predicted"/>